<keyword evidence="1" id="KW-0805">Transcription regulation</keyword>
<gene>
    <name evidence="5" type="ORF">HMPREF0650_2076</name>
</gene>
<dbReference type="Gene3D" id="3.40.50.2300">
    <property type="match status" value="2"/>
</dbReference>
<comment type="caution">
    <text evidence="5">The sequence shown here is derived from an EMBL/GenBank/DDBJ whole genome shotgun (WGS) entry which is preliminary data.</text>
</comment>
<sequence length="344" mass="38196">MPLIKKVSIKDIAEAAGVSTTLVSFVLNGKAEEYRINADTAKRIMDTAESMRYRPNIAAQSLRGGRSRVVGIVLPDISNPFFSSLARLFEDMSANFGYTVFFGSSDERPDRMRKTVGNLINRGVDGLIVAPCEDTESYLVNVAKNDVPLVLIDRYFPDTGIGYVGLNNYKATYDATNYLLRSGYQRPAFIAYDLNLIHMKERTRGYCESMKNAGKESVSKVFYLQQKVVVDQANELMKRVLSAGFDSLMFATNLISLSCLYAIRTLNENETSKIGLVGFDGNPVFDFYERPIAYVKQPMDQLVKYTLEALMDKINGKEAPSMLIDGKLAVTGGKGLPHAEDVTT</sequence>
<dbReference type="RefSeq" id="WP_004348051.1">
    <property type="nucleotide sequence ID" value="NZ_ADEG01000030.1"/>
</dbReference>
<evidence type="ECO:0000313" key="6">
    <source>
        <dbReference type="Proteomes" id="UP000005283"/>
    </source>
</evidence>
<dbReference type="SMART" id="SM00354">
    <property type="entry name" value="HTH_LACI"/>
    <property type="match status" value="1"/>
</dbReference>
<proteinExistence type="predicted"/>
<accession>D1W3K7</accession>
<dbReference type="PANTHER" id="PTHR30146">
    <property type="entry name" value="LACI-RELATED TRANSCRIPTIONAL REPRESSOR"/>
    <property type="match status" value="1"/>
</dbReference>
<dbReference type="SUPFAM" id="SSF47413">
    <property type="entry name" value="lambda repressor-like DNA-binding domains"/>
    <property type="match status" value="1"/>
</dbReference>
<dbReference type="Proteomes" id="UP000005283">
    <property type="component" value="Unassembled WGS sequence"/>
</dbReference>
<evidence type="ECO:0000256" key="3">
    <source>
        <dbReference type="ARBA" id="ARBA00023163"/>
    </source>
</evidence>
<name>D1W3K7_9BACT</name>
<protein>
    <submittedName>
        <fullName evidence="5">Transcriptional regulator, LacI family</fullName>
    </submittedName>
</protein>
<dbReference type="SUPFAM" id="SSF53822">
    <property type="entry name" value="Periplasmic binding protein-like I"/>
    <property type="match status" value="1"/>
</dbReference>
<dbReference type="eggNOG" id="COG1609">
    <property type="taxonomic scope" value="Bacteria"/>
</dbReference>
<dbReference type="PROSITE" id="PS50932">
    <property type="entry name" value="HTH_LACI_2"/>
    <property type="match status" value="1"/>
</dbReference>
<dbReference type="Pfam" id="PF00356">
    <property type="entry name" value="LacI"/>
    <property type="match status" value="1"/>
</dbReference>
<evidence type="ECO:0000313" key="5">
    <source>
        <dbReference type="EMBL" id="EFA92885.1"/>
    </source>
</evidence>
<keyword evidence="6" id="KW-1185">Reference proteome</keyword>
<feature type="domain" description="HTH lacI-type" evidence="4">
    <location>
        <begin position="7"/>
        <end position="64"/>
    </location>
</feature>
<dbReference type="STRING" id="679190.HMPREF0650_2076"/>
<dbReference type="AlphaFoldDB" id="D1W3K7"/>
<dbReference type="EMBL" id="ADEG01000030">
    <property type="protein sequence ID" value="EFA92885.1"/>
    <property type="molecule type" value="Genomic_DNA"/>
</dbReference>
<dbReference type="GO" id="GO:0000976">
    <property type="term" value="F:transcription cis-regulatory region binding"/>
    <property type="evidence" value="ECO:0007669"/>
    <property type="project" value="TreeGrafter"/>
</dbReference>
<organism evidence="5 6">
    <name type="scientific">Hoylesella buccalis ATCC 35310</name>
    <dbReference type="NCBI Taxonomy" id="679190"/>
    <lineage>
        <taxon>Bacteria</taxon>
        <taxon>Pseudomonadati</taxon>
        <taxon>Bacteroidota</taxon>
        <taxon>Bacteroidia</taxon>
        <taxon>Bacteroidales</taxon>
        <taxon>Prevotellaceae</taxon>
        <taxon>Hoylesella</taxon>
    </lineage>
</organism>
<dbReference type="GO" id="GO:0003700">
    <property type="term" value="F:DNA-binding transcription factor activity"/>
    <property type="evidence" value="ECO:0007669"/>
    <property type="project" value="TreeGrafter"/>
</dbReference>
<keyword evidence="3" id="KW-0804">Transcription</keyword>
<evidence type="ECO:0000256" key="1">
    <source>
        <dbReference type="ARBA" id="ARBA00023015"/>
    </source>
</evidence>
<dbReference type="Pfam" id="PF00532">
    <property type="entry name" value="Peripla_BP_1"/>
    <property type="match status" value="1"/>
</dbReference>
<evidence type="ECO:0000259" key="4">
    <source>
        <dbReference type="PROSITE" id="PS50932"/>
    </source>
</evidence>
<dbReference type="InterPro" id="IPR028082">
    <property type="entry name" value="Peripla_BP_I"/>
</dbReference>
<dbReference type="InterPro" id="IPR000843">
    <property type="entry name" value="HTH_LacI"/>
</dbReference>
<dbReference type="Gene3D" id="1.10.260.40">
    <property type="entry name" value="lambda repressor-like DNA-binding domains"/>
    <property type="match status" value="1"/>
</dbReference>
<dbReference type="PANTHER" id="PTHR30146:SF109">
    <property type="entry name" value="HTH-TYPE TRANSCRIPTIONAL REGULATOR GALS"/>
    <property type="match status" value="1"/>
</dbReference>
<evidence type="ECO:0000256" key="2">
    <source>
        <dbReference type="ARBA" id="ARBA00023125"/>
    </source>
</evidence>
<keyword evidence="2" id="KW-0238">DNA-binding</keyword>
<dbReference type="CDD" id="cd01392">
    <property type="entry name" value="HTH_LacI"/>
    <property type="match status" value="1"/>
</dbReference>
<reference evidence="5 6" key="1">
    <citation type="submission" date="2009-12" db="EMBL/GenBank/DDBJ databases">
        <title>Genome Sequence of Prevotella buccalis ATCC 35310.</title>
        <authorList>
            <person name="Durkin A.S."/>
            <person name="Madupu R."/>
            <person name="Torralba M."/>
            <person name="Methe B."/>
            <person name="Sutton G."/>
            <person name="Strausberg R.L."/>
            <person name="Nelson K.E."/>
        </authorList>
    </citation>
    <scope>NUCLEOTIDE SEQUENCE [LARGE SCALE GENOMIC DNA]</scope>
    <source>
        <strain evidence="5 6">ATCC 35310</strain>
    </source>
</reference>
<dbReference type="InterPro" id="IPR010982">
    <property type="entry name" value="Lambda_DNA-bd_dom_sf"/>
</dbReference>
<dbReference type="InterPro" id="IPR001761">
    <property type="entry name" value="Peripla_BP/Lac1_sug-bd_dom"/>
</dbReference>